<evidence type="ECO:0000313" key="3">
    <source>
        <dbReference type="Proteomes" id="UP000231136"/>
    </source>
</evidence>
<dbReference type="AlphaFoldDB" id="A0A2H0DUC3"/>
<keyword evidence="1" id="KW-0472">Membrane</keyword>
<protein>
    <submittedName>
        <fullName evidence="2">Uncharacterized protein</fullName>
    </submittedName>
</protein>
<feature type="transmembrane region" description="Helical" evidence="1">
    <location>
        <begin position="140"/>
        <end position="158"/>
    </location>
</feature>
<evidence type="ECO:0000313" key="2">
    <source>
        <dbReference type="EMBL" id="PIP85786.1"/>
    </source>
</evidence>
<comment type="caution">
    <text evidence="2">The sequence shown here is derived from an EMBL/GenBank/DDBJ whole genome shotgun (WGS) entry which is preliminary data.</text>
</comment>
<keyword evidence="1" id="KW-1133">Transmembrane helix</keyword>
<keyword evidence="1" id="KW-0812">Transmembrane</keyword>
<accession>A0A2H0DUC3</accession>
<dbReference type="Proteomes" id="UP000231136">
    <property type="component" value="Unassembled WGS sequence"/>
</dbReference>
<gene>
    <name evidence="2" type="ORF">COW83_02425</name>
</gene>
<sequence>MKPPLYLFWAGVLFFSIGMVFAQELSLTRVGVLSTVGVNYDNISYSGAIPVMEGTASPSSIVYIKIKTSTDATEAASPSGAWSFTPGVLDLGISAIVISSGLQAITFNLNFNATPAATPTATPTASPVPAELLATGVWEYYLPIVGMGLMILFFGKFLKKQMLFWEGRKRS</sequence>
<reference evidence="2 3" key="1">
    <citation type="submission" date="2017-09" db="EMBL/GenBank/DDBJ databases">
        <title>Depth-based differentiation of microbial function through sediment-hosted aquifers and enrichment of novel symbionts in the deep terrestrial subsurface.</title>
        <authorList>
            <person name="Probst A.J."/>
            <person name="Ladd B."/>
            <person name="Jarett J.K."/>
            <person name="Geller-Mcgrath D.E."/>
            <person name="Sieber C.M."/>
            <person name="Emerson J.B."/>
            <person name="Anantharaman K."/>
            <person name="Thomas B.C."/>
            <person name="Malmstrom R."/>
            <person name="Stieglmeier M."/>
            <person name="Klingl A."/>
            <person name="Woyke T."/>
            <person name="Ryan C.M."/>
            <person name="Banfield J.F."/>
        </authorList>
    </citation>
    <scope>NUCLEOTIDE SEQUENCE [LARGE SCALE GENOMIC DNA]</scope>
    <source>
        <strain evidence="2">CG22_combo_CG10-13_8_21_14_all_43_12</strain>
    </source>
</reference>
<name>A0A2H0DUC3_9BACT</name>
<organism evidence="2 3">
    <name type="scientific">Candidatus Collierbacteria bacterium CG22_combo_CG10-13_8_21_14_all_43_12</name>
    <dbReference type="NCBI Taxonomy" id="1974537"/>
    <lineage>
        <taxon>Bacteria</taxon>
        <taxon>Candidatus Collieribacteriota</taxon>
    </lineage>
</organism>
<dbReference type="EMBL" id="PCTR01000081">
    <property type="protein sequence ID" value="PIP85786.1"/>
    <property type="molecule type" value="Genomic_DNA"/>
</dbReference>
<evidence type="ECO:0000256" key="1">
    <source>
        <dbReference type="SAM" id="Phobius"/>
    </source>
</evidence>
<proteinExistence type="predicted"/>